<reference evidence="2 3" key="1">
    <citation type="submission" date="2023-10" db="EMBL/GenBank/DDBJ databases">
        <title>Marine bacteria isolated from horseshoe crab.</title>
        <authorList>
            <person name="Cheng T.H."/>
        </authorList>
    </citation>
    <scope>NUCLEOTIDE SEQUENCE [LARGE SCALE GENOMIC DNA]</scope>
    <source>
        <strain evidence="2 3">HSC6</strain>
    </source>
</reference>
<feature type="signal peptide" evidence="1">
    <location>
        <begin position="1"/>
        <end position="24"/>
    </location>
</feature>
<proteinExistence type="predicted"/>
<feature type="chain" id="PRO_5045608493" evidence="1">
    <location>
        <begin position="25"/>
        <end position="42"/>
    </location>
</feature>
<sequence length="42" mass="4501">MKIKQKKVVVCTSIAMALMGMASAAVNAEPYEMLLSDVLADE</sequence>
<dbReference type="RefSeq" id="WP_317522658.1">
    <property type="nucleotide sequence ID" value="NZ_JAWJZI010000004.1"/>
</dbReference>
<organism evidence="2 3">
    <name type="scientific">Photobacterium rosenbergii</name>
    <dbReference type="NCBI Taxonomy" id="294936"/>
    <lineage>
        <taxon>Bacteria</taxon>
        <taxon>Pseudomonadati</taxon>
        <taxon>Pseudomonadota</taxon>
        <taxon>Gammaproteobacteria</taxon>
        <taxon>Vibrionales</taxon>
        <taxon>Vibrionaceae</taxon>
        <taxon>Photobacterium</taxon>
    </lineage>
</organism>
<evidence type="ECO:0000313" key="2">
    <source>
        <dbReference type="EMBL" id="MDV5169903.1"/>
    </source>
</evidence>
<gene>
    <name evidence="2" type="ORF">R2X38_12945</name>
</gene>
<dbReference type="EMBL" id="JAWJZI010000004">
    <property type="protein sequence ID" value="MDV5169903.1"/>
    <property type="molecule type" value="Genomic_DNA"/>
</dbReference>
<evidence type="ECO:0000256" key="1">
    <source>
        <dbReference type="SAM" id="SignalP"/>
    </source>
</evidence>
<protein>
    <submittedName>
        <fullName evidence="2">Uncharacterized protein</fullName>
    </submittedName>
</protein>
<dbReference type="Proteomes" id="UP001186452">
    <property type="component" value="Unassembled WGS sequence"/>
</dbReference>
<keyword evidence="1" id="KW-0732">Signal</keyword>
<keyword evidence="3" id="KW-1185">Reference proteome</keyword>
<comment type="caution">
    <text evidence="2">The sequence shown here is derived from an EMBL/GenBank/DDBJ whole genome shotgun (WGS) entry which is preliminary data.</text>
</comment>
<name>A0ABU3ZJ39_9GAMM</name>
<evidence type="ECO:0000313" key="3">
    <source>
        <dbReference type="Proteomes" id="UP001186452"/>
    </source>
</evidence>
<accession>A0ABU3ZJ39</accession>